<dbReference type="Gene3D" id="2.30.39.10">
    <property type="entry name" value="Alpha-1-antitrypsin, domain 1"/>
    <property type="match status" value="2"/>
</dbReference>
<dbReference type="InterPro" id="IPR042185">
    <property type="entry name" value="Serpin_sf_2"/>
</dbReference>
<dbReference type="GO" id="GO:0005615">
    <property type="term" value="C:extracellular space"/>
    <property type="evidence" value="ECO:0007669"/>
    <property type="project" value="InterPro"/>
</dbReference>
<dbReference type="PANTHER" id="PTHR11461:SF375">
    <property type="entry name" value="THYROXINE-BINDING GLOBULIN"/>
    <property type="match status" value="1"/>
</dbReference>
<dbReference type="Ensembl" id="ENSKMAT00000004193.1">
    <property type="protein sequence ID" value="ENSKMAP00000004114.1"/>
    <property type="gene ID" value="ENSKMAG00000003130.1"/>
</dbReference>
<dbReference type="AlphaFoldDB" id="A0A3Q3A065"/>
<dbReference type="PROSITE" id="PS00284">
    <property type="entry name" value="SERPIN"/>
    <property type="match status" value="1"/>
</dbReference>
<sequence length="394" mass="43793">MKCTAVVLWILSAVVCLGRGHHHVGHVKETQDTTVDSSSNRALVTSANKEFAFHLYRKLAGLADSQGKNIFFSPYSVSVALAALSVGARGETHRQLFSGLWFNNSQLVQTEVNQAFHSLLANTMSHEDVNAGTAVFVDNLFKPQPEFLDVLKHSYFSEGFNVDFTKSTDTANTINKYVADKTNGKIDKLVDSLDPSTVMYLLSYIYYKGKWKTPFDPTMTMKDNFNVDENKNVSVQMMKVEDPFYDYDLTIGTSVLHLPFKNSYSMLLLMPGNMTALENVIRIVTYIPKFSIKTSYTLNDVLKEMGMTDMFGDRANLTGISEGQKLTVSGVVHQAALDVDEAGATAAAATGIELMLILSCVWPIIKFDHPFMLLIVERSSETILFMGKIVNPKL</sequence>
<evidence type="ECO:0000256" key="5">
    <source>
        <dbReference type="ARBA" id="ARBA00023180"/>
    </source>
</evidence>
<evidence type="ECO:0000313" key="13">
    <source>
        <dbReference type="Ensembl" id="ENSKMAP00000004114.1"/>
    </source>
</evidence>
<evidence type="ECO:0000256" key="10">
    <source>
        <dbReference type="RuleBase" id="RU000411"/>
    </source>
</evidence>
<comment type="similarity">
    <text evidence="2 10">Belongs to the serpin family.</text>
</comment>
<feature type="chain" id="PRO_5018565309" description="Thyroxine-binding globulin" evidence="11">
    <location>
        <begin position="21"/>
        <end position="394"/>
    </location>
</feature>
<dbReference type="InterPro" id="IPR042178">
    <property type="entry name" value="Serpin_sf_1"/>
</dbReference>
<name>A0A3Q3A065_KRYMA</name>
<comment type="function">
    <text evidence="6">Major thyroid hormone transport protein in serum.</text>
</comment>
<reference evidence="13" key="2">
    <citation type="submission" date="2025-09" db="UniProtKB">
        <authorList>
            <consortium name="Ensembl"/>
        </authorList>
    </citation>
    <scope>IDENTIFICATION</scope>
</reference>
<dbReference type="FunFam" id="3.30.497.10:FF:000001">
    <property type="entry name" value="Serine protease inhibitor"/>
    <property type="match status" value="1"/>
</dbReference>
<evidence type="ECO:0000256" key="9">
    <source>
        <dbReference type="ARBA" id="ARBA00043177"/>
    </source>
</evidence>
<dbReference type="SMART" id="SM00093">
    <property type="entry name" value="SERPIN"/>
    <property type="match status" value="1"/>
</dbReference>
<proteinExistence type="inferred from homology"/>
<dbReference type="InterPro" id="IPR000215">
    <property type="entry name" value="Serpin_fam"/>
</dbReference>
<evidence type="ECO:0000256" key="11">
    <source>
        <dbReference type="SAM" id="SignalP"/>
    </source>
</evidence>
<evidence type="ECO:0000256" key="2">
    <source>
        <dbReference type="ARBA" id="ARBA00009500"/>
    </source>
</evidence>
<dbReference type="InterPro" id="IPR023795">
    <property type="entry name" value="Serpin_CS"/>
</dbReference>
<evidence type="ECO:0000256" key="7">
    <source>
        <dbReference type="ARBA" id="ARBA00039512"/>
    </source>
</evidence>
<comment type="subcellular location">
    <subcellularLocation>
        <location evidence="1">Secreted</location>
    </subcellularLocation>
</comment>
<dbReference type="InterPro" id="IPR036186">
    <property type="entry name" value="Serpin_sf"/>
</dbReference>
<accession>A0A3Q3A065</accession>
<dbReference type="STRING" id="37003.ENSKMAP00000004114"/>
<dbReference type="GeneTree" id="ENSGT00940000164899"/>
<evidence type="ECO:0000256" key="4">
    <source>
        <dbReference type="ARBA" id="ARBA00022729"/>
    </source>
</evidence>
<feature type="signal peptide" evidence="11">
    <location>
        <begin position="1"/>
        <end position="20"/>
    </location>
</feature>
<keyword evidence="4 11" id="KW-0732">Signal</keyword>
<evidence type="ECO:0000256" key="1">
    <source>
        <dbReference type="ARBA" id="ARBA00004613"/>
    </source>
</evidence>
<dbReference type="Proteomes" id="UP000264800">
    <property type="component" value="Unplaced"/>
</dbReference>
<reference evidence="13" key="1">
    <citation type="submission" date="2025-08" db="UniProtKB">
        <authorList>
            <consortium name="Ensembl"/>
        </authorList>
    </citation>
    <scope>IDENTIFICATION</scope>
</reference>
<dbReference type="SUPFAM" id="SSF56574">
    <property type="entry name" value="Serpins"/>
    <property type="match status" value="1"/>
</dbReference>
<dbReference type="OMA" id="ESXDTIN"/>
<keyword evidence="5" id="KW-0325">Glycoprotein</keyword>
<evidence type="ECO:0000256" key="6">
    <source>
        <dbReference type="ARBA" id="ARBA00037352"/>
    </source>
</evidence>
<organism evidence="13 14">
    <name type="scientific">Kryptolebias marmoratus</name>
    <name type="common">Mangrove killifish</name>
    <name type="synonym">Rivulus marmoratus</name>
    <dbReference type="NCBI Taxonomy" id="37003"/>
    <lineage>
        <taxon>Eukaryota</taxon>
        <taxon>Metazoa</taxon>
        <taxon>Chordata</taxon>
        <taxon>Craniata</taxon>
        <taxon>Vertebrata</taxon>
        <taxon>Euteleostomi</taxon>
        <taxon>Actinopterygii</taxon>
        <taxon>Neopterygii</taxon>
        <taxon>Teleostei</taxon>
        <taxon>Neoteleostei</taxon>
        <taxon>Acanthomorphata</taxon>
        <taxon>Ovalentaria</taxon>
        <taxon>Atherinomorphae</taxon>
        <taxon>Cyprinodontiformes</taxon>
        <taxon>Rivulidae</taxon>
        <taxon>Kryptolebias</taxon>
    </lineage>
</organism>
<evidence type="ECO:0000313" key="14">
    <source>
        <dbReference type="Proteomes" id="UP000264800"/>
    </source>
</evidence>
<dbReference type="Gene3D" id="3.30.497.10">
    <property type="entry name" value="Antithrombin, subunit I, domain 2"/>
    <property type="match status" value="2"/>
</dbReference>
<dbReference type="GO" id="GO:0004867">
    <property type="term" value="F:serine-type endopeptidase inhibitor activity"/>
    <property type="evidence" value="ECO:0007669"/>
    <property type="project" value="InterPro"/>
</dbReference>
<keyword evidence="3" id="KW-0964">Secreted</keyword>
<evidence type="ECO:0000259" key="12">
    <source>
        <dbReference type="SMART" id="SM00093"/>
    </source>
</evidence>
<protein>
    <recommendedName>
        <fullName evidence="7">Thyroxine-binding globulin</fullName>
    </recommendedName>
    <alternativeName>
        <fullName evidence="9">Serpin A7</fullName>
    </alternativeName>
    <alternativeName>
        <fullName evidence="8">T4-binding globulin</fullName>
    </alternativeName>
</protein>
<dbReference type="Pfam" id="PF00079">
    <property type="entry name" value="Serpin"/>
    <property type="match status" value="1"/>
</dbReference>
<feature type="domain" description="Serpin" evidence="12">
    <location>
        <begin position="53"/>
        <end position="392"/>
    </location>
</feature>
<evidence type="ECO:0000256" key="8">
    <source>
        <dbReference type="ARBA" id="ARBA00042967"/>
    </source>
</evidence>
<evidence type="ECO:0000256" key="3">
    <source>
        <dbReference type="ARBA" id="ARBA00022525"/>
    </source>
</evidence>
<dbReference type="PANTHER" id="PTHR11461">
    <property type="entry name" value="SERINE PROTEASE INHIBITOR, SERPIN"/>
    <property type="match status" value="1"/>
</dbReference>
<keyword evidence="14" id="KW-1185">Reference proteome</keyword>
<dbReference type="InterPro" id="IPR023796">
    <property type="entry name" value="Serpin_dom"/>
</dbReference>